<evidence type="ECO:0000256" key="5">
    <source>
        <dbReference type="ARBA" id="ARBA00022801"/>
    </source>
</evidence>
<keyword evidence="5" id="KW-0378">Hydrolase</keyword>
<dbReference type="Gene3D" id="3.20.20.300">
    <property type="entry name" value="Glycoside hydrolase, family 3, N-terminal domain"/>
    <property type="match status" value="1"/>
</dbReference>
<accession>A0A6A4YI84</accession>
<dbReference type="InterPro" id="IPR026891">
    <property type="entry name" value="Fn3-like"/>
</dbReference>
<dbReference type="SUPFAM" id="SSF51445">
    <property type="entry name" value="(Trans)glycosidases"/>
    <property type="match status" value="1"/>
</dbReference>
<keyword evidence="8" id="KW-0472">Membrane</keyword>
<feature type="compositionally biased region" description="Low complexity" evidence="7">
    <location>
        <begin position="879"/>
        <end position="891"/>
    </location>
</feature>
<evidence type="ECO:0000256" key="2">
    <source>
        <dbReference type="ARBA" id="ARBA00005336"/>
    </source>
</evidence>
<comment type="similarity">
    <text evidence="2">Belongs to the glycosyl hydrolase 3 family.</text>
</comment>
<name>A0A6A4YI84_9STRA</name>
<feature type="non-terminal residue" evidence="10">
    <location>
        <position position="1"/>
    </location>
</feature>
<keyword evidence="8" id="KW-0812">Transmembrane</keyword>
<dbReference type="InterPro" id="IPR013783">
    <property type="entry name" value="Ig-like_fold"/>
</dbReference>
<dbReference type="PANTHER" id="PTHR30620:SF16">
    <property type="entry name" value="LYSOSOMAL BETA GLUCOSIDASE"/>
    <property type="match status" value="1"/>
</dbReference>
<evidence type="ECO:0000256" key="3">
    <source>
        <dbReference type="ARBA" id="ARBA00012744"/>
    </source>
</evidence>
<dbReference type="InterPro" id="IPR036962">
    <property type="entry name" value="Glyco_hydro_3_N_sf"/>
</dbReference>
<evidence type="ECO:0000256" key="8">
    <source>
        <dbReference type="SAM" id="Phobius"/>
    </source>
</evidence>
<feature type="region of interest" description="Disordered" evidence="7">
    <location>
        <begin position="846"/>
        <end position="891"/>
    </location>
</feature>
<dbReference type="PRINTS" id="PR00133">
    <property type="entry name" value="GLHYDRLASE3"/>
</dbReference>
<feature type="compositionally biased region" description="Pro residues" evidence="7">
    <location>
        <begin position="860"/>
        <end position="878"/>
    </location>
</feature>
<dbReference type="Gene3D" id="2.60.40.10">
    <property type="entry name" value="Immunoglobulins"/>
    <property type="match status" value="1"/>
</dbReference>
<reference evidence="10" key="1">
    <citation type="submission" date="2019-06" db="EMBL/GenBank/DDBJ databases">
        <title>Genomics analysis of Aphanomyces spp. identifies a new class of oomycete effector associated with host adaptation.</title>
        <authorList>
            <person name="Gaulin E."/>
        </authorList>
    </citation>
    <scope>NUCLEOTIDE SEQUENCE</scope>
    <source>
        <strain evidence="10">CBS 578.67</strain>
    </source>
</reference>
<dbReference type="EMBL" id="VJMH01005358">
    <property type="protein sequence ID" value="KAF0696898.1"/>
    <property type="molecule type" value="Genomic_DNA"/>
</dbReference>
<dbReference type="InterPro" id="IPR001764">
    <property type="entry name" value="Glyco_hydro_3_N"/>
</dbReference>
<feature type="transmembrane region" description="Helical" evidence="8">
    <location>
        <begin position="899"/>
        <end position="918"/>
    </location>
</feature>
<dbReference type="SMART" id="SM01217">
    <property type="entry name" value="Fn3_like"/>
    <property type="match status" value="1"/>
</dbReference>
<dbReference type="PANTHER" id="PTHR30620">
    <property type="entry name" value="PERIPLASMIC BETA-GLUCOSIDASE-RELATED"/>
    <property type="match status" value="1"/>
</dbReference>
<evidence type="ECO:0000313" key="10">
    <source>
        <dbReference type="EMBL" id="KAF0696898.1"/>
    </source>
</evidence>
<evidence type="ECO:0000256" key="7">
    <source>
        <dbReference type="SAM" id="MobiDB-lite"/>
    </source>
</evidence>
<evidence type="ECO:0000256" key="4">
    <source>
        <dbReference type="ARBA" id="ARBA00022729"/>
    </source>
</evidence>
<dbReference type="SUPFAM" id="SSF52279">
    <property type="entry name" value="Beta-D-glucan exohydrolase, C-terminal domain"/>
    <property type="match status" value="1"/>
</dbReference>
<dbReference type="Gene3D" id="3.40.50.1700">
    <property type="entry name" value="Glycoside hydrolase family 3 C-terminal domain"/>
    <property type="match status" value="1"/>
</dbReference>
<keyword evidence="8" id="KW-1133">Transmembrane helix</keyword>
<dbReference type="AlphaFoldDB" id="A0A6A4YI84"/>
<dbReference type="Pfam" id="PF00933">
    <property type="entry name" value="Glyco_hydro_3"/>
    <property type="match status" value="1"/>
</dbReference>
<dbReference type="OrthoDB" id="416222at2759"/>
<dbReference type="InterPro" id="IPR017853">
    <property type="entry name" value="GH"/>
</dbReference>
<comment type="catalytic activity">
    <reaction evidence="1">
        <text>Hydrolysis of terminal, non-reducing beta-D-glucosyl residues with release of beta-D-glucose.</text>
        <dbReference type="EC" id="3.2.1.21"/>
    </reaction>
</comment>
<evidence type="ECO:0000259" key="9">
    <source>
        <dbReference type="SMART" id="SM01217"/>
    </source>
</evidence>
<evidence type="ECO:0000256" key="6">
    <source>
        <dbReference type="ARBA" id="ARBA00023295"/>
    </source>
</evidence>
<keyword evidence="6" id="KW-0326">Glycosidase</keyword>
<organism evidence="10">
    <name type="scientific">Aphanomyces stellatus</name>
    <dbReference type="NCBI Taxonomy" id="120398"/>
    <lineage>
        <taxon>Eukaryota</taxon>
        <taxon>Sar</taxon>
        <taxon>Stramenopiles</taxon>
        <taxon>Oomycota</taxon>
        <taxon>Saprolegniomycetes</taxon>
        <taxon>Saprolegniales</taxon>
        <taxon>Verrucalvaceae</taxon>
        <taxon>Aphanomyces</taxon>
    </lineage>
</organism>
<gene>
    <name evidence="10" type="ORF">As57867_012329</name>
</gene>
<sequence length="966" mass="102600">VRRRTLQHSLARSCFEVLHTTIRDLATSGPVCETAEIVPPIVVAGSSVSHSRFIMRISTVAMLHALVVSTAAVTTTQDDLDAKATAMANAMTLDQLLGQMTQVDNSAVVTDGPGGQKVIDPAKLASYASQGVGSYINFVGAAVRGNHILRSPADYRALLKQVQAPYVNGIPMIYGLDSVHGANYIDGAVLFPHNINVGMTFNPSLASDLGKYMARDTKAAGIPWMFGPTLDITRHKHWPRMYETFSEDPTVVADMAAHLIPAIQSQGVAACFKHFIGYSDPTDGNDRSNVVATTYEQLNYFAPPFKAAVDANVMSGMGTFVAMNGVPLAANAPLHHGLLRHDLGFTGLMVTDWEEIYLLNRVHHAVTSDQDAIALSLTNATYDMVMVPYDTGFIALTKPLVPSKVPLSRLKTSVARILKLKMQVGLFESPVPGADVVDAVGDAASQAAARAIATESLVLLKNNDRVLPINTTTKTVFFTGPSVDNVGFLCGGWSIYWQGASGNAMFPHGTSIRQAMNATITATMTTTYHMGIDIAGAPVDTLGQPSTDTSFATAVAMATQAEYTIVALGERPFAEDKANSDAQAFPDGFVTYMKALAATPTKIVLVLVQARPRLLRGIRDMAHAVLYAGLPCELGGTAIADVLTGKANPSGKLSFTYPKTDTPANLATPYYKRTTSTCVTPSASGLGDASTTACPAEWHFGDGLSYTTYTYSALTLSAMTLAMDSANWTNNMIYVSITVQNTGRVAGNESVLVFLAPPPPRPFAETRLLKKYIKLSLAPTQGFVVTFVLTPHDWGYYSNEIGAGLAKSAPSGDYTVFVHAQTDCSVPSNPLCATFKWVNPANAPFPPESASSTTTAPMVSPMPPPITPRGTPAPPSTPATPSATQAAAAAPPSTSPTGLILAVGGTVTAAAMVLVLVVRRHRQQQRREKPALSEIHILQTRDYHVAMIGEASLSGGSTLSLRFSKL</sequence>
<proteinExistence type="inferred from homology"/>
<feature type="domain" description="Fibronectin type III-like" evidence="9">
    <location>
        <begin position="749"/>
        <end position="822"/>
    </location>
</feature>
<dbReference type="Pfam" id="PF01915">
    <property type="entry name" value="Glyco_hydro_3_C"/>
    <property type="match status" value="1"/>
</dbReference>
<protein>
    <recommendedName>
        <fullName evidence="3">beta-glucosidase</fullName>
        <ecNumber evidence="3">3.2.1.21</ecNumber>
    </recommendedName>
</protein>
<dbReference type="GO" id="GO:0008422">
    <property type="term" value="F:beta-glucosidase activity"/>
    <property type="evidence" value="ECO:0007669"/>
    <property type="project" value="UniProtKB-EC"/>
</dbReference>
<dbReference type="GO" id="GO:0009251">
    <property type="term" value="P:glucan catabolic process"/>
    <property type="evidence" value="ECO:0007669"/>
    <property type="project" value="TreeGrafter"/>
</dbReference>
<feature type="compositionally biased region" description="Low complexity" evidence="7">
    <location>
        <begin position="849"/>
        <end position="859"/>
    </location>
</feature>
<dbReference type="InterPro" id="IPR002772">
    <property type="entry name" value="Glyco_hydro_3_C"/>
</dbReference>
<dbReference type="InterPro" id="IPR036881">
    <property type="entry name" value="Glyco_hydro_3_C_sf"/>
</dbReference>
<dbReference type="InterPro" id="IPR051915">
    <property type="entry name" value="Cellulose_Degrad_GH3"/>
</dbReference>
<dbReference type="EC" id="3.2.1.21" evidence="3"/>
<keyword evidence="4" id="KW-0732">Signal</keyword>
<comment type="caution">
    <text evidence="10">The sequence shown here is derived from an EMBL/GenBank/DDBJ whole genome shotgun (WGS) entry which is preliminary data.</text>
</comment>
<evidence type="ECO:0000256" key="1">
    <source>
        <dbReference type="ARBA" id="ARBA00000448"/>
    </source>
</evidence>